<evidence type="ECO:0000313" key="3">
    <source>
        <dbReference type="Proteomes" id="UP001341840"/>
    </source>
</evidence>
<name>A0ABU6YNZ4_9FABA</name>
<proteinExistence type="predicted"/>
<gene>
    <name evidence="2" type="ORF">PIB30_076103</name>
</gene>
<accession>A0ABU6YNZ4</accession>
<evidence type="ECO:0000313" key="2">
    <source>
        <dbReference type="EMBL" id="MED6211689.1"/>
    </source>
</evidence>
<dbReference type="Gene3D" id="3.10.20.90">
    <property type="entry name" value="Phosphatidylinositol 3-kinase Catalytic Subunit, Chain A, domain 1"/>
    <property type="match status" value="1"/>
</dbReference>
<feature type="domain" description="Ubiquitin-like" evidence="1">
    <location>
        <begin position="60"/>
        <end position="121"/>
    </location>
</feature>
<dbReference type="InterPro" id="IPR029071">
    <property type="entry name" value="Ubiquitin-like_domsf"/>
</dbReference>
<organism evidence="2 3">
    <name type="scientific">Stylosanthes scabra</name>
    <dbReference type="NCBI Taxonomy" id="79078"/>
    <lineage>
        <taxon>Eukaryota</taxon>
        <taxon>Viridiplantae</taxon>
        <taxon>Streptophyta</taxon>
        <taxon>Embryophyta</taxon>
        <taxon>Tracheophyta</taxon>
        <taxon>Spermatophyta</taxon>
        <taxon>Magnoliopsida</taxon>
        <taxon>eudicotyledons</taxon>
        <taxon>Gunneridae</taxon>
        <taxon>Pentapetalae</taxon>
        <taxon>rosids</taxon>
        <taxon>fabids</taxon>
        <taxon>Fabales</taxon>
        <taxon>Fabaceae</taxon>
        <taxon>Papilionoideae</taxon>
        <taxon>50 kb inversion clade</taxon>
        <taxon>dalbergioids sensu lato</taxon>
        <taxon>Dalbergieae</taxon>
        <taxon>Pterocarpus clade</taxon>
        <taxon>Stylosanthes</taxon>
    </lineage>
</organism>
<dbReference type="SUPFAM" id="SSF54236">
    <property type="entry name" value="Ubiquitin-like"/>
    <property type="match status" value="1"/>
</dbReference>
<dbReference type="EMBL" id="JASCZI010242644">
    <property type="protein sequence ID" value="MED6211689.1"/>
    <property type="molecule type" value="Genomic_DNA"/>
</dbReference>
<comment type="caution">
    <text evidence="2">The sequence shown here is derived from an EMBL/GenBank/DDBJ whole genome shotgun (WGS) entry which is preliminary data.</text>
</comment>
<dbReference type="InterPro" id="IPR000626">
    <property type="entry name" value="Ubiquitin-like_dom"/>
</dbReference>
<evidence type="ECO:0000259" key="1">
    <source>
        <dbReference type="PROSITE" id="PS50053"/>
    </source>
</evidence>
<dbReference type="PROSITE" id="PS50053">
    <property type="entry name" value="UBIQUITIN_2"/>
    <property type="match status" value="1"/>
</dbReference>
<protein>
    <recommendedName>
        <fullName evidence="1">Ubiquitin-like domain-containing protein</fullName>
    </recommendedName>
</protein>
<keyword evidence="3" id="KW-1185">Reference proteome</keyword>
<sequence>MPRTFGTGLIPPIRPLDRMGFVSYVTTIHNWFGFLYNDILFLKLRNSELVTRAAARRPSFSALVKGAQSRVPQEVPQGSQETVLGIKRKIEQIHGTPAASQILTIFGWELIDGLDMEDYPIFTKGTKTDLNIKPRTIEQGKARNWWRPSDSADQVIHNGSIKRFTK</sequence>
<dbReference type="Proteomes" id="UP001341840">
    <property type="component" value="Unassembled WGS sequence"/>
</dbReference>
<reference evidence="2 3" key="1">
    <citation type="journal article" date="2023" name="Plants (Basel)">
        <title>Bridging the Gap: Combining Genomics and Transcriptomics Approaches to Understand Stylosanthes scabra, an Orphan Legume from the Brazilian Caatinga.</title>
        <authorList>
            <person name="Ferreira-Neto J.R.C."/>
            <person name="da Silva M.D."/>
            <person name="Binneck E."/>
            <person name="de Melo N.F."/>
            <person name="da Silva R.H."/>
            <person name="de Melo A.L.T.M."/>
            <person name="Pandolfi V."/>
            <person name="Bustamante F.O."/>
            <person name="Brasileiro-Vidal A.C."/>
            <person name="Benko-Iseppon A.M."/>
        </authorList>
    </citation>
    <scope>NUCLEOTIDE SEQUENCE [LARGE SCALE GENOMIC DNA]</scope>
    <source>
        <tissue evidence="2">Leaves</tissue>
    </source>
</reference>